<name>A0A8T0VMY8_PANVG</name>
<dbReference type="PANTHER" id="PTHR33601:SF22">
    <property type="entry name" value="PROTEIN LITTLE ZIPPER 1"/>
    <property type="match status" value="1"/>
</dbReference>
<dbReference type="EMBL" id="CM029040">
    <property type="protein sequence ID" value="KAG2636258.1"/>
    <property type="molecule type" value="Genomic_DNA"/>
</dbReference>
<dbReference type="InterPro" id="IPR039312">
    <property type="entry name" value="ZPR"/>
</dbReference>
<sequence>MGSIFIYRLKALGTLHLQDTELHGIYLSRSKHTASGNMCSGSWSTKRYPSLVVFNLKRQQQKTRPHVLVAIRRRRRLRLRRSRAGAEAMAMVNLKLYLENRCIVAENERLREKASALRRENFALRQNLSKTAAEAELPAAGAGVGAGAA</sequence>
<dbReference type="OrthoDB" id="1918054at2759"/>
<gene>
    <name evidence="2" type="ORF">PVAP13_2NG442021</name>
</gene>
<dbReference type="Proteomes" id="UP000823388">
    <property type="component" value="Chromosome 2N"/>
</dbReference>
<proteinExistence type="predicted"/>
<evidence type="ECO:0000256" key="1">
    <source>
        <dbReference type="SAM" id="Coils"/>
    </source>
</evidence>
<evidence type="ECO:0000313" key="3">
    <source>
        <dbReference type="Proteomes" id="UP000823388"/>
    </source>
</evidence>
<evidence type="ECO:0000313" key="2">
    <source>
        <dbReference type="EMBL" id="KAG2636258.1"/>
    </source>
</evidence>
<accession>A0A8T0VMY8</accession>
<feature type="coiled-coil region" evidence="1">
    <location>
        <begin position="100"/>
        <end position="127"/>
    </location>
</feature>
<organism evidence="2 3">
    <name type="scientific">Panicum virgatum</name>
    <name type="common">Blackwell switchgrass</name>
    <dbReference type="NCBI Taxonomy" id="38727"/>
    <lineage>
        <taxon>Eukaryota</taxon>
        <taxon>Viridiplantae</taxon>
        <taxon>Streptophyta</taxon>
        <taxon>Embryophyta</taxon>
        <taxon>Tracheophyta</taxon>
        <taxon>Spermatophyta</taxon>
        <taxon>Magnoliopsida</taxon>
        <taxon>Liliopsida</taxon>
        <taxon>Poales</taxon>
        <taxon>Poaceae</taxon>
        <taxon>PACMAD clade</taxon>
        <taxon>Panicoideae</taxon>
        <taxon>Panicodae</taxon>
        <taxon>Paniceae</taxon>
        <taxon>Panicinae</taxon>
        <taxon>Panicum</taxon>
        <taxon>Panicum sect. Hiantes</taxon>
    </lineage>
</organism>
<comment type="caution">
    <text evidence="2">The sequence shown here is derived from an EMBL/GenBank/DDBJ whole genome shotgun (WGS) entry which is preliminary data.</text>
</comment>
<keyword evidence="1" id="KW-0175">Coiled coil</keyword>
<protein>
    <submittedName>
        <fullName evidence="2">Uncharacterized protein</fullName>
    </submittedName>
</protein>
<dbReference type="AlphaFoldDB" id="A0A8T0VMY8"/>
<reference evidence="2" key="1">
    <citation type="submission" date="2020-05" db="EMBL/GenBank/DDBJ databases">
        <title>WGS assembly of Panicum virgatum.</title>
        <authorList>
            <person name="Lovell J.T."/>
            <person name="Jenkins J."/>
            <person name="Shu S."/>
            <person name="Juenger T.E."/>
            <person name="Schmutz J."/>
        </authorList>
    </citation>
    <scope>NUCLEOTIDE SEQUENCE</scope>
    <source>
        <strain evidence="2">AP13</strain>
    </source>
</reference>
<dbReference type="PANTHER" id="PTHR33601">
    <property type="entry name" value="PROTEIN LITTLE ZIPPER 4"/>
    <property type="match status" value="1"/>
</dbReference>
<keyword evidence="3" id="KW-1185">Reference proteome</keyword>